<dbReference type="OrthoDB" id="5968863at2759"/>
<proteinExistence type="predicted"/>
<comment type="caution">
    <text evidence="1">The sequence shown here is derived from an EMBL/GenBank/DDBJ whole genome shotgun (WGS) entry which is preliminary data.</text>
</comment>
<keyword evidence="2" id="KW-1185">Reference proteome</keyword>
<gene>
    <name evidence="1" type="ORF">HGM15179_017465</name>
</gene>
<accession>A0A8K1LDC2</accession>
<evidence type="ECO:0000313" key="2">
    <source>
        <dbReference type="Proteomes" id="UP000796761"/>
    </source>
</evidence>
<protein>
    <submittedName>
        <fullName evidence="1">Uncharacterized protein</fullName>
    </submittedName>
</protein>
<name>A0A8K1LDC2_9PASS</name>
<reference evidence="1" key="1">
    <citation type="submission" date="2019-04" db="EMBL/GenBank/DDBJ databases">
        <title>Genome assembly of Zosterops borbonicus 15179.</title>
        <authorList>
            <person name="Leroy T."/>
            <person name="Anselmetti Y."/>
            <person name="Tilak M.-K."/>
            <person name="Nabholz B."/>
        </authorList>
    </citation>
    <scope>NUCLEOTIDE SEQUENCE</scope>
    <source>
        <strain evidence="1">HGM_15179</strain>
        <tissue evidence="1">Muscle</tissue>
    </source>
</reference>
<dbReference type="EMBL" id="SWJQ01001026">
    <property type="protein sequence ID" value="TRZ09632.1"/>
    <property type="molecule type" value="Genomic_DNA"/>
</dbReference>
<organism evidence="1 2">
    <name type="scientific">Zosterops borbonicus</name>
    <dbReference type="NCBI Taxonomy" id="364589"/>
    <lineage>
        <taxon>Eukaryota</taxon>
        <taxon>Metazoa</taxon>
        <taxon>Chordata</taxon>
        <taxon>Craniata</taxon>
        <taxon>Vertebrata</taxon>
        <taxon>Euteleostomi</taxon>
        <taxon>Archelosauria</taxon>
        <taxon>Archosauria</taxon>
        <taxon>Dinosauria</taxon>
        <taxon>Saurischia</taxon>
        <taxon>Theropoda</taxon>
        <taxon>Coelurosauria</taxon>
        <taxon>Aves</taxon>
        <taxon>Neognathae</taxon>
        <taxon>Neoaves</taxon>
        <taxon>Telluraves</taxon>
        <taxon>Australaves</taxon>
        <taxon>Passeriformes</taxon>
        <taxon>Sylvioidea</taxon>
        <taxon>Zosteropidae</taxon>
        <taxon>Zosterops</taxon>
    </lineage>
</organism>
<feature type="non-terminal residue" evidence="1">
    <location>
        <position position="1"/>
    </location>
</feature>
<sequence>MVDTVTWHKMRGAQMVVAMKGKGPHSPVVTGVGSPGAQMVVAMKAVSLGFDLDRGSGGEPSPAQVLGYLCSPGSVVFGPWEPFGAYLRSVEGPPL</sequence>
<evidence type="ECO:0000313" key="1">
    <source>
        <dbReference type="EMBL" id="TRZ09632.1"/>
    </source>
</evidence>
<dbReference type="Proteomes" id="UP000796761">
    <property type="component" value="Unassembled WGS sequence"/>
</dbReference>
<dbReference type="AlphaFoldDB" id="A0A8K1LDC2"/>